<dbReference type="PANTHER" id="PTHR12631:SF10">
    <property type="entry name" value="BETA-XYLOSIDASE-LIKE PROTEIN-RELATED"/>
    <property type="match status" value="1"/>
</dbReference>
<dbReference type="Proteomes" id="UP000709437">
    <property type="component" value="Unassembled WGS sequence"/>
</dbReference>
<evidence type="ECO:0000256" key="1">
    <source>
        <dbReference type="ARBA" id="ARBA00008875"/>
    </source>
</evidence>
<proteinExistence type="inferred from homology"/>
<feature type="domain" description="Glycosyl hydrolases family 39 N-terminal catalytic" evidence="5">
    <location>
        <begin position="191"/>
        <end position="342"/>
    </location>
</feature>
<dbReference type="SUPFAM" id="SSF51445">
    <property type="entry name" value="(Trans)glycosidases"/>
    <property type="match status" value="1"/>
</dbReference>
<gene>
    <name evidence="6" type="ORF">KK103_03685</name>
</gene>
<evidence type="ECO:0000256" key="3">
    <source>
        <dbReference type="ARBA" id="ARBA00023295"/>
    </source>
</evidence>
<dbReference type="InterPro" id="IPR051923">
    <property type="entry name" value="Glycosyl_Hydrolase_39"/>
</dbReference>
<evidence type="ECO:0000313" key="6">
    <source>
        <dbReference type="EMBL" id="MBT1540850.1"/>
    </source>
</evidence>
<name>A0A9Q2W1U3_9MICO</name>
<reference evidence="6" key="1">
    <citation type="submission" date="2021-05" db="EMBL/GenBank/DDBJ databases">
        <title>Whole genome sequence of Curtobacterium flaccumfaciens pv. flaccumfaciens strain CFBP 3417.</title>
        <authorList>
            <person name="Osdaghi E."/>
            <person name="Taghouti G."/>
            <person name="Portier P."/>
            <person name="Fazliarab A."/>
            <person name="Taghavi S.M."/>
            <person name="Briand M."/>
            <person name="Le-Saux M."/>
            <person name="Jacques M.-A."/>
        </authorList>
    </citation>
    <scope>NUCLEOTIDE SEQUENCE</scope>
    <source>
        <strain evidence="6">CFBP 3417</strain>
    </source>
</reference>
<evidence type="ECO:0000256" key="4">
    <source>
        <dbReference type="SAM" id="MobiDB-lite"/>
    </source>
</evidence>
<dbReference type="RefSeq" id="WP_214562268.1">
    <property type="nucleotide sequence ID" value="NZ_JAHEWX010000003.1"/>
</dbReference>
<keyword evidence="2" id="KW-0378">Hydrolase</keyword>
<evidence type="ECO:0000256" key="2">
    <source>
        <dbReference type="ARBA" id="ARBA00022801"/>
    </source>
</evidence>
<sequence>MEHVGPSVGRPAPRPPSTRRRGLTAAAVTGVLLAAILSEHAQPSSARGTTSTASTTPTIRPVGGSGLFGPDDRPRFTVDGVERAADVTWRVNDTTGTIVDSGTGRAGTRSVEVHPTSALPSGTYRLTVQTPGATSASTRFVRTIAGPVGSDPYFGLGVNPVASALPSLAALGAGSYRQDLQWSAVEKVAGRFDFAATDARIDPVVRDMGVSPLFVLDYGNVAYTNDPMAPPDVSKPAQAAAWKRYVKETVSHMRDRHPDTDLSYEVWNEWTNNHGALPATPAAYIELARFTAQVIRATDPAATIVGPTQNAVSDDERAWIGEWFRLGGADHVDAVSIHPYSNPWGPELCVPTNPCIEDALAWLRTTADRYPRPDGSALPIWITEVGWPTQFAGPGWVRPEDQTAYVLRTYAIAAQYGVERLFLFEMAEPTIANGTARTFGLVGNADAGYEPKPSAAAWATMQRVLAGKRYVAEHRIGPVRHMRFTSPDGKHHARVVWQSEAQHLSTPVRVSLRGTGRIVEPTGSEKTVRGTAGKLDMSAKWIPRFVVWDE</sequence>
<accession>A0A9Q2W1U3</accession>
<comment type="similarity">
    <text evidence="1">Belongs to the glycosyl hydrolase 39 family.</text>
</comment>
<dbReference type="InterPro" id="IPR017853">
    <property type="entry name" value="GH"/>
</dbReference>
<feature type="region of interest" description="Disordered" evidence="4">
    <location>
        <begin position="40"/>
        <end position="73"/>
    </location>
</feature>
<protein>
    <recommendedName>
        <fullName evidence="5">Glycosyl hydrolases family 39 N-terminal catalytic domain-containing protein</fullName>
    </recommendedName>
</protein>
<organism evidence="6 7">
    <name type="scientific">Curtobacterium flaccumfaciens pv. flaccumfaciens</name>
    <dbReference type="NCBI Taxonomy" id="138532"/>
    <lineage>
        <taxon>Bacteria</taxon>
        <taxon>Bacillati</taxon>
        <taxon>Actinomycetota</taxon>
        <taxon>Actinomycetes</taxon>
        <taxon>Micrococcales</taxon>
        <taxon>Microbacteriaceae</taxon>
        <taxon>Curtobacterium</taxon>
    </lineage>
</organism>
<dbReference type="InterPro" id="IPR049166">
    <property type="entry name" value="GH39_cat"/>
</dbReference>
<dbReference type="EMBL" id="JAHEWX010000003">
    <property type="protein sequence ID" value="MBT1540850.1"/>
    <property type="molecule type" value="Genomic_DNA"/>
</dbReference>
<dbReference type="Pfam" id="PF01229">
    <property type="entry name" value="Glyco_hydro_39"/>
    <property type="match status" value="1"/>
</dbReference>
<feature type="compositionally biased region" description="Low complexity" evidence="4">
    <location>
        <begin position="43"/>
        <end position="58"/>
    </location>
</feature>
<keyword evidence="3" id="KW-0326">Glycosidase</keyword>
<feature type="region of interest" description="Disordered" evidence="4">
    <location>
        <begin position="1"/>
        <end position="21"/>
    </location>
</feature>
<comment type="caution">
    <text evidence="6">The sequence shown here is derived from an EMBL/GenBank/DDBJ whole genome shotgun (WGS) entry which is preliminary data.</text>
</comment>
<feature type="region of interest" description="Disordered" evidence="4">
    <location>
        <begin position="98"/>
        <end position="117"/>
    </location>
</feature>
<evidence type="ECO:0000259" key="5">
    <source>
        <dbReference type="Pfam" id="PF01229"/>
    </source>
</evidence>
<dbReference type="GO" id="GO:0004553">
    <property type="term" value="F:hydrolase activity, hydrolyzing O-glycosyl compounds"/>
    <property type="evidence" value="ECO:0007669"/>
    <property type="project" value="TreeGrafter"/>
</dbReference>
<dbReference type="AlphaFoldDB" id="A0A9Q2W1U3"/>
<evidence type="ECO:0000313" key="7">
    <source>
        <dbReference type="Proteomes" id="UP000709437"/>
    </source>
</evidence>
<dbReference type="PANTHER" id="PTHR12631">
    <property type="entry name" value="ALPHA-L-IDURONIDASE"/>
    <property type="match status" value="1"/>
</dbReference>
<dbReference type="Gene3D" id="3.20.20.80">
    <property type="entry name" value="Glycosidases"/>
    <property type="match status" value="1"/>
</dbReference>